<keyword evidence="2" id="KW-0150">Chloroplast</keyword>
<keyword evidence="2" id="KW-0934">Plastid</keyword>
<feature type="compositionally biased region" description="Basic residues" evidence="1">
    <location>
        <begin position="108"/>
        <end position="117"/>
    </location>
</feature>
<proteinExistence type="predicted"/>
<protein>
    <submittedName>
        <fullName evidence="2">Uncharacterized protein</fullName>
    </submittedName>
</protein>
<evidence type="ECO:0000256" key="1">
    <source>
        <dbReference type="SAM" id="MobiDB-lite"/>
    </source>
</evidence>
<feature type="region of interest" description="Disordered" evidence="1">
    <location>
        <begin position="91"/>
        <end position="117"/>
    </location>
</feature>
<accession>A0A2U8GJR9</accession>
<reference evidence="2" key="1">
    <citation type="journal article" date="2018" name="Am. J. Bot.">
        <title>Organellar phylogenomics inform systematics in the green algal family Hydrodictyaceae (Chlorophyceae) and provide clues to the complex evolutionary history of plastid genomes in the green algal tree of life.</title>
        <authorList>
            <person name="McManus H.A."/>
            <person name="Fucikova K."/>
            <person name="Lewis P.O."/>
            <person name="Lewis L.A."/>
            <person name="Karol K.G."/>
        </authorList>
    </citation>
    <scope>NUCLEOTIDE SEQUENCE</scope>
</reference>
<evidence type="ECO:0000313" key="2">
    <source>
        <dbReference type="EMBL" id="AWI68560.1"/>
    </source>
</evidence>
<sequence length="117" mass="13575">MKKVAAAKASVLQYTLASFALVLRPRFFSRASSHRLRRSERSRGAPTERRVEPTRLNDRKAFSSRGEDTLLHLNFHFGLLLRSAFRSRFFASAPPKRKKPRRTEPKRKEPKQRAAVK</sequence>
<organism evidence="2">
    <name type="scientific">Pediastrum duplex</name>
    <name type="common">Green alga</name>
    <dbReference type="NCBI Taxonomy" id="3105"/>
    <lineage>
        <taxon>Eukaryota</taxon>
        <taxon>Viridiplantae</taxon>
        <taxon>Chlorophyta</taxon>
        <taxon>core chlorophytes</taxon>
        <taxon>Chlorophyceae</taxon>
        <taxon>CS clade</taxon>
        <taxon>Sphaeropleales</taxon>
        <taxon>Hydrodictyaceae</taxon>
        <taxon>Pediastrum</taxon>
    </lineage>
</organism>
<name>A0A2U8GJR9_PEDDU</name>
<feature type="compositionally biased region" description="Basic and acidic residues" evidence="1">
    <location>
        <begin position="39"/>
        <end position="59"/>
    </location>
</feature>
<feature type="region of interest" description="Disordered" evidence="1">
    <location>
        <begin position="32"/>
        <end position="59"/>
    </location>
</feature>
<dbReference type="AlphaFoldDB" id="A0A2U8GJR9"/>
<geneLocation type="chloroplast" evidence="2"/>
<dbReference type="EMBL" id="MF276981">
    <property type="protein sequence ID" value="AWI68560.1"/>
    <property type="molecule type" value="Genomic_DNA"/>
</dbReference>